<dbReference type="AlphaFoldDB" id="W4Q502"/>
<organism evidence="1 2">
    <name type="scientific">Halalkalibacter wakoensis JCM 9140</name>
    <dbReference type="NCBI Taxonomy" id="1236970"/>
    <lineage>
        <taxon>Bacteria</taxon>
        <taxon>Bacillati</taxon>
        <taxon>Bacillota</taxon>
        <taxon>Bacilli</taxon>
        <taxon>Bacillales</taxon>
        <taxon>Bacillaceae</taxon>
        <taxon>Halalkalibacter</taxon>
    </lineage>
</organism>
<dbReference type="Proteomes" id="UP000018890">
    <property type="component" value="Unassembled WGS sequence"/>
</dbReference>
<gene>
    <name evidence="1" type="ORF">JCM9140_3189</name>
</gene>
<evidence type="ECO:0000313" key="2">
    <source>
        <dbReference type="Proteomes" id="UP000018890"/>
    </source>
</evidence>
<dbReference type="STRING" id="1236970.JCM9140_3189"/>
<evidence type="ECO:0000313" key="1">
    <source>
        <dbReference type="EMBL" id="GAE27077.1"/>
    </source>
</evidence>
<sequence>MREEDEPVGLCSFFIVLMSVRRGKQVRGNKKGRRYGVLWENNLANKWIPL</sequence>
<dbReference type="EMBL" id="BAUT01000038">
    <property type="protein sequence ID" value="GAE27077.1"/>
    <property type="molecule type" value="Genomic_DNA"/>
</dbReference>
<name>W4Q502_9BACI</name>
<keyword evidence="2" id="KW-1185">Reference proteome</keyword>
<comment type="caution">
    <text evidence="1">The sequence shown here is derived from an EMBL/GenBank/DDBJ whole genome shotgun (WGS) entry which is preliminary data.</text>
</comment>
<reference evidence="1" key="1">
    <citation type="journal article" date="2014" name="Genome Announc.">
        <title>Draft Genome Sequences of Three Alkaliphilic Bacillus Strains, Bacillus wakoensis JCM 9140T, Bacillus akibai JCM 9157T, and Bacillus hemicellulosilyticus JCM 9152T.</title>
        <authorList>
            <person name="Yuki M."/>
            <person name="Oshima K."/>
            <person name="Suda W."/>
            <person name="Oshida Y."/>
            <person name="Kitamura K."/>
            <person name="Iida T."/>
            <person name="Hattori M."/>
            <person name="Ohkuma M."/>
        </authorList>
    </citation>
    <scope>NUCLEOTIDE SEQUENCE [LARGE SCALE GENOMIC DNA]</scope>
    <source>
        <strain evidence="1">JCM 9140</strain>
    </source>
</reference>
<protein>
    <submittedName>
        <fullName evidence="1">Uncharacterized protein</fullName>
    </submittedName>
</protein>
<accession>W4Q502</accession>
<proteinExistence type="predicted"/>